<keyword evidence="8 10" id="KW-0131">Cell cycle</keyword>
<proteinExistence type="inferred from homology"/>
<dbReference type="EC" id="2.4.1.227" evidence="10"/>
<dbReference type="HAMAP" id="MF_00033">
    <property type="entry name" value="MurG"/>
    <property type="match status" value="1"/>
</dbReference>
<keyword evidence="4 10" id="KW-0808">Transferase</keyword>
<organism evidence="13 14">
    <name type="scientific">Candidatus Azambacteria bacterium GW2011_GWA2_45_90</name>
    <dbReference type="NCBI Taxonomy" id="1618614"/>
    <lineage>
        <taxon>Bacteria</taxon>
        <taxon>Candidatus Azamiibacteriota</taxon>
    </lineage>
</organism>
<dbReference type="InterPro" id="IPR006009">
    <property type="entry name" value="GlcNAc_MurG"/>
</dbReference>
<evidence type="ECO:0000256" key="2">
    <source>
        <dbReference type="ARBA" id="ARBA00022618"/>
    </source>
</evidence>
<dbReference type="AlphaFoldDB" id="A0A0G1NFK3"/>
<dbReference type="GO" id="GO:0008360">
    <property type="term" value="P:regulation of cell shape"/>
    <property type="evidence" value="ECO:0007669"/>
    <property type="project" value="UniProtKB-KW"/>
</dbReference>
<evidence type="ECO:0000256" key="6">
    <source>
        <dbReference type="ARBA" id="ARBA00022984"/>
    </source>
</evidence>
<dbReference type="GO" id="GO:0051301">
    <property type="term" value="P:cell division"/>
    <property type="evidence" value="ECO:0007669"/>
    <property type="project" value="UniProtKB-KW"/>
</dbReference>
<evidence type="ECO:0000256" key="10">
    <source>
        <dbReference type="HAMAP-Rule" id="MF_00033"/>
    </source>
</evidence>
<name>A0A0G1NFK3_9BACT</name>
<feature type="domain" description="Glycosyltransferase family 28 N-terminal" evidence="11">
    <location>
        <begin position="3"/>
        <end position="146"/>
    </location>
</feature>
<accession>A0A0G1NFK3</accession>
<keyword evidence="9 10" id="KW-0961">Cell wall biogenesis/degradation</keyword>
<evidence type="ECO:0000256" key="5">
    <source>
        <dbReference type="ARBA" id="ARBA00022960"/>
    </source>
</evidence>
<comment type="caution">
    <text evidence="13">The sequence shown here is derived from an EMBL/GenBank/DDBJ whole genome shotgun (WGS) entry which is preliminary data.</text>
</comment>
<dbReference type="PANTHER" id="PTHR21015">
    <property type="entry name" value="UDP-N-ACETYLGLUCOSAMINE--N-ACETYLMURAMYL-(PENTAPEPTIDE) PYROPHOSPHORYL-UNDECAPRENOL N-ACETYLGLUCOSAMINE TRANSFERASE 1"/>
    <property type="match status" value="1"/>
</dbReference>
<dbReference type="GO" id="GO:0050511">
    <property type="term" value="F:undecaprenyldiphospho-muramoylpentapeptide beta-N-acetylglucosaminyltransferase activity"/>
    <property type="evidence" value="ECO:0007669"/>
    <property type="project" value="UniProtKB-UniRule"/>
</dbReference>
<gene>
    <name evidence="10" type="primary">murG</name>
    <name evidence="13" type="ORF">UX27_C0006G0002</name>
</gene>
<reference evidence="13 14" key="1">
    <citation type="journal article" date="2015" name="Nature">
        <title>rRNA introns, odd ribosomes, and small enigmatic genomes across a large radiation of phyla.</title>
        <authorList>
            <person name="Brown C.T."/>
            <person name="Hug L.A."/>
            <person name="Thomas B.C."/>
            <person name="Sharon I."/>
            <person name="Castelle C.J."/>
            <person name="Singh A."/>
            <person name="Wilkins M.J."/>
            <person name="Williams K.H."/>
            <person name="Banfield J.F."/>
        </authorList>
    </citation>
    <scope>NUCLEOTIDE SEQUENCE [LARGE SCALE GENOMIC DNA]</scope>
</reference>
<feature type="domain" description="Glycosyl transferase family 28 C-terminal" evidence="12">
    <location>
        <begin position="192"/>
        <end position="360"/>
    </location>
</feature>
<dbReference type="CDD" id="cd03785">
    <property type="entry name" value="GT28_MurG"/>
    <property type="match status" value="1"/>
</dbReference>
<comment type="similarity">
    <text evidence="10">Belongs to the glycosyltransferase 28 family. MurG subfamily.</text>
</comment>
<dbReference type="GO" id="GO:0005886">
    <property type="term" value="C:plasma membrane"/>
    <property type="evidence" value="ECO:0007669"/>
    <property type="project" value="UniProtKB-SubCell"/>
</dbReference>
<evidence type="ECO:0000256" key="1">
    <source>
        <dbReference type="ARBA" id="ARBA00022475"/>
    </source>
</evidence>
<dbReference type="GO" id="GO:0009252">
    <property type="term" value="P:peptidoglycan biosynthetic process"/>
    <property type="evidence" value="ECO:0007669"/>
    <property type="project" value="UniProtKB-UniRule"/>
</dbReference>
<evidence type="ECO:0000256" key="7">
    <source>
        <dbReference type="ARBA" id="ARBA00023136"/>
    </source>
</evidence>
<evidence type="ECO:0000256" key="9">
    <source>
        <dbReference type="ARBA" id="ARBA00023316"/>
    </source>
</evidence>
<evidence type="ECO:0000259" key="12">
    <source>
        <dbReference type="Pfam" id="PF04101"/>
    </source>
</evidence>
<feature type="binding site" evidence="10">
    <location>
        <position position="305"/>
    </location>
    <ligand>
        <name>UDP-N-acetyl-alpha-D-glucosamine</name>
        <dbReference type="ChEBI" id="CHEBI:57705"/>
    </ligand>
</feature>
<dbReference type="GO" id="GO:0005975">
    <property type="term" value="P:carbohydrate metabolic process"/>
    <property type="evidence" value="ECO:0007669"/>
    <property type="project" value="InterPro"/>
</dbReference>
<dbReference type="EMBL" id="LCLO01000006">
    <property type="protein sequence ID" value="KKU19349.1"/>
    <property type="molecule type" value="Genomic_DNA"/>
</dbReference>
<keyword evidence="3 10" id="KW-0328">Glycosyltransferase</keyword>
<feature type="binding site" evidence="10">
    <location>
        <begin position="10"/>
        <end position="12"/>
    </location>
    <ligand>
        <name>UDP-N-acetyl-alpha-D-glucosamine</name>
        <dbReference type="ChEBI" id="CHEBI:57705"/>
    </ligand>
</feature>
<comment type="pathway">
    <text evidence="10">Cell wall biogenesis; peptidoglycan biosynthesis.</text>
</comment>
<dbReference type="Pfam" id="PF04101">
    <property type="entry name" value="Glyco_tran_28_C"/>
    <property type="match status" value="1"/>
</dbReference>
<evidence type="ECO:0000256" key="8">
    <source>
        <dbReference type="ARBA" id="ARBA00023306"/>
    </source>
</evidence>
<dbReference type="SUPFAM" id="SSF53756">
    <property type="entry name" value="UDP-Glycosyltransferase/glycogen phosphorylase"/>
    <property type="match status" value="1"/>
</dbReference>
<feature type="binding site" evidence="10">
    <location>
        <position position="199"/>
    </location>
    <ligand>
        <name>UDP-N-acetyl-alpha-D-glucosamine</name>
        <dbReference type="ChEBI" id="CHEBI:57705"/>
    </ligand>
</feature>
<comment type="function">
    <text evidence="10">Cell wall formation. Catalyzes the transfer of a GlcNAc subunit on undecaprenyl-pyrophosphoryl-MurNAc-pentapeptide (lipid intermediate I) to form undecaprenyl-pyrophosphoryl-MurNAc-(pentapeptide)GlcNAc (lipid intermediate II).</text>
</comment>
<keyword evidence="1 10" id="KW-1003">Cell membrane</keyword>
<protein>
    <recommendedName>
        <fullName evidence="10">UDP-N-acetylglucosamine--N-acetylmuramyl-(pentapeptide) pyrophosphoryl-undecaprenol N-acetylglucosamine transferase</fullName>
        <ecNumber evidence="10">2.4.1.227</ecNumber>
    </recommendedName>
    <alternativeName>
        <fullName evidence="10">Undecaprenyl-PP-MurNAc-pentapeptide-UDPGlcNAc GlcNAc transferase</fullName>
    </alternativeName>
</protein>
<dbReference type="InterPro" id="IPR004276">
    <property type="entry name" value="GlycoTrans_28_N"/>
</dbReference>
<dbReference type="PATRIC" id="fig|1618614.3.peg.104"/>
<dbReference type="UniPathway" id="UPA00219"/>
<keyword evidence="6 10" id="KW-0573">Peptidoglycan synthesis</keyword>
<evidence type="ECO:0000256" key="4">
    <source>
        <dbReference type="ARBA" id="ARBA00022679"/>
    </source>
</evidence>
<comment type="subcellular location">
    <subcellularLocation>
        <location evidence="10">Cell membrane</location>
        <topology evidence="10">Peripheral membrane protein</topology>
        <orientation evidence="10">Cytoplasmic side</orientation>
    </subcellularLocation>
</comment>
<sequence>MRILLTGGGTGGHIFPLVAVTRELKKLAKEKGVLTMEIFYVGPDDFGREILEKEGVEIKPILAGKLRRYVSGKTFFDVLKLPVSLVQALWLVWKIMPDAIFSKGGYGGVSAALAGRLYFVPVLIHESDSIPGLANRLLAKIANRIAVAFPSTADFFPPKKTALVGNPTRSELFEGSAEIAAKIFGLSSKKPVILVMAGSQGAQSINDIILAALPKLLVRTQIIHQTGTKNYEQVKAEAEVALNDTLPEFKENYHPIAFLNEEEYKHALKIASLIISRSGSSIFEIAGAAKPSILIPLSSSANDHQKRNAYEYAKTGAAVVTEEANLMPNLFVDQILRLLDEPEKLEEMGEKGKPFYKPDAARKIAEELIRLAE</sequence>
<dbReference type="GO" id="GO:0051991">
    <property type="term" value="F:UDP-N-acetyl-D-glucosamine:N-acetylmuramoyl-L-alanyl-D-glutamyl-meso-2,6-diaminopimelyl-D-alanyl-D-alanine-diphosphoundecaprenol 4-beta-N-acetylglucosaminlytransferase activity"/>
    <property type="evidence" value="ECO:0007669"/>
    <property type="project" value="RHEA"/>
</dbReference>
<keyword evidence="2 10" id="KW-0132">Cell division</keyword>
<dbReference type="Proteomes" id="UP000034644">
    <property type="component" value="Unassembled WGS sequence"/>
</dbReference>
<evidence type="ECO:0000259" key="11">
    <source>
        <dbReference type="Pfam" id="PF03033"/>
    </source>
</evidence>
<evidence type="ECO:0000313" key="13">
    <source>
        <dbReference type="EMBL" id="KKU19349.1"/>
    </source>
</evidence>
<dbReference type="PANTHER" id="PTHR21015:SF27">
    <property type="entry name" value="UDP-N-ACETYLGLUCOSAMINE--N-ACETYLMURAMYL-(PENTAPEPTIDE) PYROPHOSPHORYL-UNDECAPRENOL N-ACETYLGLUCOSAMINE TRANSFERASE"/>
    <property type="match status" value="1"/>
</dbReference>
<feature type="binding site" evidence="10">
    <location>
        <position position="169"/>
    </location>
    <ligand>
        <name>UDP-N-acetyl-alpha-D-glucosamine</name>
        <dbReference type="ChEBI" id="CHEBI:57705"/>
    </ligand>
</feature>
<comment type="caution">
    <text evidence="10">Lacks conserved residue(s) required for the propagation of feature annotation.</text>
</comment>
<comment type="catalytic activity">
    <reaction evidence="10">
        <text>di-trans,octa-cis-undecaprenyl diphospho-N-acetyl-alpha-D-muramoyl-L-alanyl-D-glutamyl-meso-2,6-diaminopimeloyl-D-alanyl-D-alanine + UDP-N-acetyl-alpha-D-glucosamine = di-trans,octa-cis-undecaprenyl diphospho-[N-acetyl-alpha-D-glucosaminyl-(1-&gt;4)]-N-acetyl-alpha-D-muramoyl-L-alanyl-D-glutamyl-meso-2,6-diaminopimeloyl-D-alanyl-D-alanine + UDP + H(+)</text>
        <dbReference type="Rhea" id="RHEA:31227"/>
        <dbReference type="ChEBI" id="CHEBI:15378"/>
        <dbReference type="ChEBI" id="CHEBI:57705"/>
        <dbReference type="ChEBI" id="CHEBI:58223"/>
        <dbReference type="ChEBI" id="CHEBI:61387"/>
        <dbReference type="ChEBI" id="CHEBI:61388"/>
        <dbReference type="EC" id="2.4.1.227"/>
    </reaction>
</comment>
<evidence type="ECO:0000313" key="14">
    <source>
        <dbReference type="Proteomes" id="UP000034644"/>
    </source>
</evidence>
<dbReference type="Pfam" id="PF03033">
    <property type="entry name" value="Glyco_transf_28"/>
    <property type="match status" value="1"/>
</dbReference>
<keyword evidence="7 10" id="KW-0472">Membrane</keyword>
<dbReference type="InterPro" id="IPR007235">
    <property type="entry name" value="Glyco_trans_28_C"/>
</dbReference>
<keyword evidence="5 10" id="KW-0133">Cell shape</keyword>
<evidence type="ECO:0000256" key="3">
    <source>
        <dbReference type="ARBA" id="ARBA00022676"/>
    </source>
</evidence>
<dbReference type="GO" id="GO:0071555">
    <property type="term" value="P:cell wall organization"/>
    <property type="evidence" value="ECO:0007669"/>
    <property type="project" value="UniProtKB-KW"/>
</dbReference>
<dbReference type="Gene3D" id="3.40.50.2000">
    <property type="entry name" value="Glycogen Phosphorylase B"/>
    <property type="match status" value="2"/>
</dbReference>